<dbReference type="KEGG" id="mri:Mal4_04820"/>
<dbReference type="AlphaFoldDB" id="A0A517Z148"/>
<reference evidence="3 4" key="1">
    <citation type="submission" date="2019-02" db="EMBL/GenBank/DDBJ databases">
        <title>Deep-cultivation of Planctomycetes and their phenomic and genomic characterization uncovers novel biology.</title>
        <authorList>
            <person name="Wiegand S."/>
            <person name="Jogler M."/>
            <person name="Boedeker C."/>
            <person name="Pinto D."/>
            <person name="Vollmers J."/>
            <person name="Rivas-Marin E."/>
            <person name="Kohn T."/>
            <person name="Peeters S.H."/>
            <person name="Heuer A."/>
            <person name="Rast P."/>
            <person name="Oberbeckmann S."/>
            <person name="Bunk B."/>
            <person name="Jeske O."/>
            <person name="Meyerdierks A."/>
            <person name="Storesund J.E."/>
            <person name="Kallscheuer N."/>
            <person name="Luecker S."/>
            <person name="Lage O.M."/>
            <person name="Pohl T."/>
            <person name="Merkel B.J."/>
            <person name="Hornburger P."/>
            <person name="Mueller R.-W."/>
            <person name="Bruemmer F."/>
            <person name="Labrenz M."/>
            <person name="Spormann A.M."/>
            <person name="Op den Camp H."/>
            <person name="Overmann J."/>
            <person name="Amann R."/>
            <person name="Jetten M.S.M."/>
            <person name="Mascher T."/>
            <person name="Medema M.H."/>
            <person name="Devos D.P."/>
            <person name="Kaster A.-K."/>
            <person name="Ovreas L."/>
            <person name="Rohde M."/>
            <person name="Galperin M.Y."/>
            <person name="Jogler C."/>
        </authorList>
    </citation>
    <scope>NUCLEOTIDE SEQUENCE [LARGE SCALE GENOMIC DNA]</scope>
    <source>
        <strain evidence="3 4">Mal4</strain>
    </source>
</reference>
<proteinExistence type="predicted"/>
<dbReference type="Gene3D" id="2.40.10.120">
    <property type="match status" value="1"/>
</dbReference>
<protein>
    <submittedName>
        <fullName evidence="3">Periplasmic serine endoprotease DegP</fullName>
        <ecNumber evidence="3">3.4.21.107</ecNumber>
    </submittedName>
</protein>
<feature type="compositionally biased region" description="Pro residues" evidence="1">
    <location>
        <begin position="339"/>
        <end position="349"/>
    </location>
</feature>
<gene>
    <name evidence="3" type="primary">degP_1</name>
    <name evidence="3" type="ORF">Mal4_04820</name>
</gene>
<dbReference type="SUPFAM" id="SSF50156">
    <property type="entry name" value="PDZ domain-like"/>
    <property type="match status" value="1"/>
</dbReference>
<evidence type="ECO:0000256" key="1">
    <source>
        <dbReference type="SAM" id="MobiDB-lite"/>
    </source>
</evidence>
<dbReference type="InterPro" id="IPR009003">
    <property type="entry name" value="Peptidase_S1_PA"/>
</dbReference>
<dbReference type="Proteomes" id="UP000320496">
    <property type="component" value="Chromosome"/>
</dbReference>
<dbReference type="Pfam" id="PF13365">
    <property type="entry name" value="Trypsin_2"/>
    <property type="match status" value="1"/>
</dbReference>
<sequence precursor="true">MSQRIPLLAAALLLPLIGGIRADAAVDPAVRDAQTERVALIERIAPSVVAIFAAGGQGGGSGVLVTADGYAVTNFHVVQGAGSFMKCGLNDGQVYDAVLVGIDPTGDVALIRLLGREDFPHATIGNSDSVRVGDWAYALGNPFLLATDFQPTVTFGMVSGVHRYQYPAGTFLEYTDCIQVDTSINPGNSGGPLFNEAGELIGINGRISVEKRGRVNVGAGYAISINQVMNFMDHLRSGRIVDHATLGATVVSRSDGTVGVASILEQSEAFRRGLRSGDELISFAGRPIRSVNQFKNILGIYPKGWKLPLSYRRDGERHDIYVRLRGLHSKAEISGGPQRPQPQPQPQPGPEDEDGEPRPQPRLPDPFHRQPKAEPPAEYAHMFEERAGYANYYFNRIERERLVSTLEPWGDFTGQNGLWEIVGSVRGGESFHFKLGDELLAVQTGNDVALQRLDEDFADVPEGTGGLLAAMHQLKQLLVAPEDYFTEYYYVGSEPLDGFGERVDVLITTRGLVTSRWYFSKADGHLIGFDTAVAEDADPCEIRFQGEASFGAYRLPQSFTVRHADEIVGEFVIEDVRL</sequence>
<dbReference type="EMBL" id="CP036275">
    <property type="protein sequence ID" value="QDU36198.1"/>
    <property type="molecule type" value="Genomic_DNA"/>
</dbReference>
<dbReference type="RefSeq" id="WP_145366885.1">
    <property type="nucleotide sequence ID" value="NZ_CP036275.1"/>
</dbReference>
<dbReference type="GO" id="GO:0006508">
    <property type="term" value="P:proteolysis"/>
    <property type="evidence" value="ECO:0007669"/>
    <property type="project" value="UniProtKB-KW"/>
</dbReference>
<name>A0A517Z148_9PLAN</name>
<dbReference type="SUPFAM" id="SSF50494">
    <property type="entry name" value="Trypsin-like serine proteases"/>
    <property type="match status" value="1"/>
</dbReference>
<evidence type="ECO:0000256" key="2">
    <source>
        <dbReference type="SAM" id="SignalP"/>
    </source>
</evidence>
<dbReference type="InterPro" id="IPR036034">
    <property type="entry name" value="PDZ_sf"/>
</dbReference>
<dbReference type="PANTHER" id="PTHR22939:SF129">
    <property type="entry name" value="SERINE PROTEASE HTRA2, MITOCHONDRIAL"/>
    <property type="match status" value="1"/>
</dbReference>
<evidence type="ECO:0000313" key="4">
    <source>
        <dbReference type="Proteomes" id="UP000320496"/>
    </source>
</evidence>
<keyword evidence="3" id="KW-0378">Hydrolase</keyword>
<feature type="chain" id="PRO_5021781479" evidence="2">
    <location>
        <begin position="25"/>
        <end position="578"/>
    </location>
</feature>
<evidence type="ECO:0000313" key="3">
    <source>
        <dbReference type="EMBL" id="QDU36198.1"/>
    </source>
</evidence>
<accession>A0A517Z148</accession>
<feature type="region of interest" description="Disordered" evidence="1">
    <location>
        <begin position="331"/>
        <end position="374"/>
    </location>
</feature>
<organism evidence="3 4">
    <name type="scientific">Maioricimonas rarisocia</name>
    <dbReference type="NCBI Taxonomy" id="2528026"/>
    <lineage>
        <taxon>Bacteria</taxon>
        <taxon>Pseudomonadati</taxon>
        <taxon>Planctomycetota</taxon>
        <taxon>Planctomycetia</taxon>
        <taxon>Planctomycetales</taxon>
        <taxon>Planctomycetaceae</taxon>
        <taxon>Maioricimonas</taxon>
    </lineage>
</organism>
<keyword evidence="3" id="KW-0645">Protease</keyword>
<keyword evidence="4" id="KW-1185">Reference proteome</keyword>
<dbReference type="InterPro" id="IPR001940">
    <property type="entry name" value="Peptidase_S1C"/>
</dbReference>
<keyword evidence="2" id="KW-0732">Signal</keyword>
<dbReference type="EC" id="3.4.21.107" evidence="3"/>
<dbReference type="Gene3D" id="2.30.42.10">
    <property type="match status" value="1"/>
</dbReference>
<dbReference type="PANTHER" id="PTHR22939">
    <property type="entry name" value="SERINE PROTEASE FAMILY S1C HTRA-RELATED"/>
    <property type="match status" value="1"/>
</dbReference>
<feature type="signal peptide" evidence="2">
    <location>
        <begin position="1"/>
        <end position="24"/>
    </location>
</feature>
<dbReference type="GO" id="GO:0004252">
    <property type="term" value="F:serine-type endopeptidase activity"/>
    <property type="evidence" value="ECO:0007669"/>
    <property type="project" value="InterPro"/>
</dbReference>
<dbReference type="PRINTS" id="PR00834">
    <property type="entry name" value="PROTEASES2C"/>
</dbReference>
<dbReference type="OrthoDB" id="248175at2"/>